<evidence type="ECO:0000256" key="5">
    <source>
        <dbReference type="ARBA" id="ARBA00023150"/>
    </source>
</evidence>
<dbReference type="NCBIfam" id="TIGR00177">
    <property type="entry name" value="molyb_syn"/>
    <property type="match status" value="1"/>
</dbReference>
<gene>
    <name evidence="8" type="ORF">B0X71_01605</name>
</gene>
<evidence type="ECO:0000313" key="8">
    <source>
        <dbReference type="EMBL" id="AQQ51941.1"/>
    </source>
</evidence>
<dbReference type="KEGG" id="pmar:B0X71_01605"/>
<organism evidence="8 9">
    <name type="scientific">Planococcus lenghuensis</name>
    <dbReference type="NCBI Taxonomy" id="2213202"/>
    <lineage>
        <taxon>Bacteria</taxon>
        <taxon>Bacillati</taxon>
        <taxon>Bacillota</taxon>
        <taxon>Bacilli</taxon>
        <taxon>Bacillales</taxon>
        <taxon>Caryophanaceae</taxon>
        <taxon>Planococcus</taxon>
    </lineage>
</organism>
<sequence>MLQPFQGDRALRIAVLTVSDTRNEQTDKGGPLVQELALAAGLEIGAYEIRKDDTTAIREVLAEWLQREDLDAVVTTGGTGIANRDVTIEAVRPMLQKELDGFGELFRFLSYAEDIGTKALLSRALGGTAAEKAIFVLPGSTGAVRLAMERLILPEIHHIMKELTKHRQPRV</sequence>
<proteinExistence type="inferred from homology"/>
<evidence type="ECO:0000256" key="2">
    <source>
        <dbReference type="ARBA" id="ARBA00005046"/>
    </source>
</evidence>
<dbReference type="PANTHER" id="PTHR43232">
    <property type="entry name" value="MOLYBDENUM COFACTOR BIOSYNTHESIS PROTEIN B"/>
    <property type="match status" value="1"/>
</dbReference>
<dbReference type="GO" id="GO:0005829">
    <property type="term" value="C:cytosol"/>
    <property type="evidence" value="ECO:0007669"/>
    <property type="project" value="TreeGrafter"/>
</dbReference>
<keyword evidence="5 6" id="KW-0501">Molybdenum cofactor biosynthesis</keyword>
<dbReference type="RefSeq" id="WP_077587814.1">
    <property type="nucleotide sequence ID" value="NZ_CP019640.1"/>
</dbReference>
<comment type="function">
    <text evidence="1 6">May be involved in the biosynthesis of molybdopterin.</text>
</comment>
<dbReference type="FunFam" id="3.40.980.10:FF:000006">
    <property type="entry name" value="Molybdenum cofactor biosynthesis protein B"/>
    <property type="match status" value="1"/>
</dbReference>
<dbReference type="PIRSF" id="PIRSF006443">
    <property type="entry name" value="MoaB"/>
    <property type="match status" value="1"/>
</dbReference>
<comment type="pathway">
    <text evidence="2 6">Cofactor biosynthesis; molybdopterin biosynthesis.</text>
</comment>
<evidence type="ECO:0000256" key="6">
    <source>
        <dbReference type="PIRNR" id="PIRNR006443"/>
    </source>
</evidence>
<dbReference type="InterPro" id="IPR001453">
    <property type="entry name" value="MoaB/Mog_dom"/>
</dbReference>
<comment type="similarity">
    <text evidence="3 6">Belongs to the MoaB/Mog family.</text>
</comment>
<evidence type="ECO:0000313" key="9">
    <source>
        <dbReference type="Proteomes" id="UP000188184"/>
    </source>
</evidence>
<dbReference type="CDD" id="cd00886">
    <property type="entry name" value="MogA_MoaB"/>
    <property type="match status" value="1"/>
</dbReference>
<evidence type="ECO:0000256" key="4">
    <source>
        <dbReference type="ARBA" id="ARBA00015262"/>
    </source>
</evidence>
<dbReference type="PANTHER" id="PTHR43232:SF2">
    <property type="entry name" value="MOLYBDENUM COFACTOR BIOSYNTHESIS PROTEIN B"/>
    <property type="match status" value="1"/>
</dbReference>
<reference evidence="8 9" key="1">
    <citation type="submission" date="2017-02" db="EMBL/GenBank/DDBJ databases">
        <title>The complete genomic sequence of a novel cold adapted crude oil-degrading bacterium Planococcus qaidamina Y42.</title>
        <authorList>
            <person name="Yang R."/>
        </authorList>
    </citation>
    <scope>NUCLEOTIDE SEQUENCE [LARGE SCALE GENOMIC DNA]</scope>
    <source>
        <strain evidence="8 9">Y42</strain>
    </source>
</reference>
<evidence type="ECO:0000256" key="1">
    <source>
        <dbReference type="ARBA" id="ARBA00003487"/>
    </source>
</evidence>
<dbReference type="InterPro" id="IPR036425">
    <property type="entry name" value="MoaB/Mog-like_dom_sf"/>
</dbReference>
<dbReference type="Proteomes" id="UP000188184">
    <property type="component" value="Chromosome"/>
</dbReference>
<keyword evidence="9" id="KW-1185">Reference proteome</keyword>
<evidence type="ECO:0000259" key="7">
    <source>
        <dbReference type="SMART" id="SM00852"/>
    </source>
</evidence>
<dbReference type="GO" id="GO:0006777">
    <property type="term" value="P:Mo-molybdopterin cofactor biosynthetic process"/>
    <property type="evidence" value="ECO:0007669"/>
    <property type="project" value="UniProtKB-UniRule"/>
</dbReference>
<name>A0A1Q2KUR9_9BACL</name>
<feature type="domain" description="MoaB/Mog" evidence="7">
    <location>
        <begin position="14"/>
        <end position="158"/>
    </location>
</feature>
<dbReference type="InterPro" id="IPR012245">
    <property type="entry name" value="MoaB"/>
</dbReference>
<dbReference type="SMART" id="SM00852">
    <property type="entry name" value="MoCF_biosynth"/>
    <property type="match status" value="1"/>
</dbReference>
<dbReference type="EMBL" id="CP019640">
    <property type="protein sequence ID" value="AQQ51941.1"/>
    <property type="molecule type" value="Genomic_DNA"/>
</dbReference>
<dbReference type="InterPro" id="IPR008284">
    <property type="entry name" value="MoCF_biosynth_CS"/>
</dbReference>
<evidence type="ECO:0000256" key="3">
    <source>
        <dbReference type="ARBA" id="ARBA00006112"/>
    </source>
</evidence>
<dbReference type="Gene3D" id="3.40.980.10">
    <property type="entry name" value="MoaB/Mog-like domain"/>
    <property type="match status" value="1"/>
</dbReference>
<protein>
    <recommendedName>
        <fullName evidence="4 6">Molybdenum cofactor biosynthesis protein B</fullName>
    </recommendedName>
</protein>
<dbReference type="OrthoDB" id="9784492at2"/>
<dbReference type="PROSITE" id="PS01078">
    <property type="entry name" value="MOCF_BIOSYNTHESIS_1"/>
    <property type="match status" value="1"/>
</dbReference>
<dbReference type="UniPathway" id="UPA00344"/>
<dbReference type="Pfam" id="PF00994">
    <property type="entry name" value="MoCF_biosynth"/>
    <property type="match status" value="1"/>
</dbReference>
<accession>A0A1Q2KUR9</accession>
<dbReference type="AlphaFoldDB" id="A0A1Q2KUR9"/>
<dbReference type="SUPFAM" id="SSF53218">
    <property type="entry name" value="Molybdenum cofactor biosynthesis proteins"/>
    <property type="match status" value="1"/>
</dbReference>